<reference evidence="2 3" key="1">
    <citation type="journal article" date="2020" name="bioRxiv">
        <title>Sequence and annotation of 42 cannabis genomes reveals extensive copy number variation in cannabinoid synthesis and pathogen resistance genes.</title>
        <authorList>
            <person name="Mckernan K.J."/>
            <person name="Helbert Y."/>
            <person name="Kane L.T."/>
            <person name="Ebling H."/>
            <person name="Zhang L."/>
            <person name="Liu B."/>
            <person name="Eaton Z."/>
            <person name="Mclaughlin S."/>
            <person name="Kingan S."/>
            <person name="Baybayan P."/>
            <person name="Concepcion G."/>
            <person name="Jordan M."/>
            <person name="Riva A."/>
            <person name="Barbazuk W."/>
            <person name="Harkins T."/>
        </authorList>
    </citation>
    <scope>NUCLEOTIDE SEQUENCE [LARGE SCALE GENOMIC DNA]</scope>
    <source>
        <strain evidence="3">cv. Jamaican Lion 4</strain>
        <tissue evidence="2">Leaf</tissue>
    </source>
</reference>
<proteinExistence type="predicted"/>
<comment type="caution">
    <text evidence="2">The sequence shown here is derived from an EMBL/GenBank/DDBJ whole genome shotgun (WGS) entry which is preliminary data.</text>
</comment>
<name>A0A7J6HMH5_CANSA</name>
<evidence type="ECO:0000313" key="2">
    <source>
        <dbReference type="EMBL" id="KAF4396476.1"/>
    </source>
</evidence>
<dbReference type="Proteomes" id="UP000525078">
    <property type="component" value="Unassembled WGS sequence"/>
</dbReference>
<feature type="transmembrane region" description="Helical" evidence="1">
    <location>
        <begin position="66"/>
        <end position="84"/>
    </location>
</feature>
<evidence type="ECO:0000313" key="3">
    <source>
        <dbReference type="Proteomes" id="UP000525078"/>
    </source>
</evidence>
<evidence type="ECO:0000256" key="1">
    <source>
        <dbReference type="SAM" id="Phobius"/>
    </source>
</evidence>
<keyword evidence="1" id="KW-0472">Membrane</keyword>
<gene>
    <name evidence="2" type="ORF">F8388_005746</name>
</gene>
<organism evidence="2 3">
    <name type="scientific">Cannabis sativa</name>
    <name type="common">Hemp</name>
    <name type="synonym">Marijuana</name>
    <dbReference type="NCBI Taxonomy" id="3483"/>
    <lineage>
        <taxon>Eukaryota</taxon>
        <taxon>Viridiplantae</taxon>
        <taxon>Streptophyta</taxon>
        <taxon>Embryophyta</taxon>
        <taxon>Tracheophyta</taxon>
        <taxon>Spermatophyta</taxon>
        <taxon>Magnoliopsida</taxon>
        <taxon>eudicotyledons</taxon>
        <taxon>Gunneridae</taxon>
        <taxon>Pentapetalae</taxon>
        <taxon>rosids</taxon>
        <taxon>fabids</taxon>
        <taxon>Rosales</taxon>
        <taxon>Cannabaceae</taxon>
        <taxon>Cannabis</taxon>
    </lineage>
</organism>
<accession>A0A7J6HMH5</accession>
<protein>
    <submittedName>
        <fullName evidence="2">Uncharacterized protein</fullName>
    </submittedName>
</protein>
<dbReference type="AlphaFoldDB" id="A0A7J6HMH5"/>
<keyword evidence="1" id="KW-0812">Transmembrane</keyword>
<dbReference type="EMBL" id="JAATIP010000002">
    <property type="protein sequence ID" value="KAF4396476.1"/>
    <property type="molecule type" value="Genomic_DNA"/>
</dbReference>
<keyword evidence="1" id="KW-1133">Transmembrane helix</keyword>
<sequence>MLNFTLLRSVGKLDGPKSPVQAARMLTPGATKSGLRISNVRKLGPLDENAATTGDGLIPTRVPKNAMLAVALGVTLYNFGLVFTDGRCRKKMGIRHQFLAVCTRSETPDRVFPFPSLTVAGKSLSMVLAPTVVIHGDTLVRLTGSGPPLPADPETKTPISIAPNAATDKLSL</sequence>